<feature type="binding site" evidence="14">
    <location>
        <position position="24"/>
    </location>
    <ligand>
        <name>iminosuccinate</name>
        <dbReference type="ChEBI" id="CHEBI:77875"/>
    </ligand>
</feature>
<evidence type="ECO:0000256" key="8">
    <source>
        <dbReference type="ARBA" id="ARBA00022679"/>
    </source>
</evidence>
<keyword evidence="5 14" id="KW-0004">4Fe-4S</keyword>
<dbReference type="InterPro" id="IPR003473">
    <property type="entry name" value="NadA"/>
</dbReference>
<keyword evidence="8 14" id="KW-0808">Transferase</keyword>
<dbReference type="NCBIfam" id="NF006879">
    <property type="entry name" value="PRK09375.1-4"/>
    <property type="match status" value="1"/>
</dbReference>
<name>A0A3T0DA73_9FIRM</name>
<evidence type="ECO:0000256" key="6">
    <source>
        <dbReference type="ARBA" id="ARBA00022490"/>
    </source>
</evidence>
<dbReference type="GO" id="GO:0051539">
    <property type="term" value="F:4 iron, 4 sulfur cluster binding"/>
    <property type="evidence" value="ECO:0007669"/>
    <property type="project" value="UniProtKB-KW"/>
</dbReference>
<comment type="pathway">
    <text evidence="3 14">Cofactor biosynthesis; NAD(+) biosynthesis; quinolinate from iminoaspartate: step 1/1.</text>
</comment>
<evidence type="ECO:0000256" key="13">
    <source>
        <dbReference type="ARBA" id="ARBA00073059"/>
    </source>
</evidence>
<gene>
    <name evidence="14 15" type="primary">nadA</name>
    <name evidence="15" type="ORF">ELD05_07440</name>
</gene>
<keyword evidence="10 14" id="KW-0408">Iron</keyword>
<dbReference type="UniPathway" id="UPA00253">
    <property type="reaction ID" value="UER00327"/>
</dbReference>
<comment type="catalytic activity">
    <reaction evidence="12">
        <text>iminosuccinate + dihydroxyacetone phosphate = quinolinate + phosphate + 2 H2O + H(+)</text>
        <dbReference type="Rhea" id="RHEA:25888"/>
        <dbReference type="ChEBI" id="CHEBI:15377"/>
        <dbReference type="ChEBI" id="CHEBI:15378"/>
        <dbReference type="ChEBI" id="CHEBI:29959"/>
        <dbReference type="ChEBI" id="CHEBI:43474"/>
        <dbReference type="ChEBI" id="CHEBI:57642"/>
        <dbReference type="ChEBI" id="CHEBI:77875"/>
        <dbReference type="EC" id="2.5.1.72"/>
    </reaction>
    <physiologicalReaction direction="left-to-right" evidence="12">
        <dbReference type="Rhea" id="RHEA:25889"/>
    </physiologicalReaction>
</comment>
<feature type="binding site" evidence="14">
    <location>
        <position position="41"/>
    </location>
    <ligand>
        <name>iminosuccinate</name>
        <dbReference type="ChEBI" id="CHEBI:77875"/>
    </ligand>
</feature>
<evidence type="ECO:0000313" key="15">
    <source>
        <dbReference type="EMBL" id="AZT91652.1"/>
    </source>
</evidence>
<reference evidence="15 16" key="1">
    <citation type="submission" date="2018-12" db="EMBL/GenBank/DDBJ databases">
        <title>Genome sequence from the cellulolytic species, Caldicellulosiruptor changbaiensis.</title>
        <authorList>
            <person name="Blumer-Schuette S.E."/>
            <person name="Mendoza C."/>
        </authorList>
    </citation>
    <scope>NUCLEOTIDE SEQUENCE [LARGE SCALE GENOMIC DNA]</scope>
    <source>
        <strain evidence="15 16">CBS-Z</strain>
    </source>
</reference>
<dbReference type="Gene3D" id="3.40.50.10800">
    <property type="entry name" value="NadA-like"/>
    <property type="match status" value="3"/>
</dbReference>
<dbReference type="FunFam" id="3.40.50.10800:FF:000001">
    <property type="entry name" value="Quinolinate synthase A"/>
    <property type="match status" value="1"/>
</dbReference>
<dbReference type="NCBIfam" id="NF006878">
    <property type="entry name" value="PRK09375.1-2"/>
    <property type="match status" value="1"/>
</dbReference>
<protein>
    <recommendedName>
        <fullName evidence="13 14">Quinolinate synthase</fullName>
        <ecNumber evidence="4 14">2.5.1.72</ecNumber>
    </recommendedName>
</protein>
<accession>A0A3T0DA73</accession>
<evidence type="ECO:0000256" key="9">
    <source>
        <dbReference type="ARBA" id="ARBA00022723"/>
    </source>
</evidence>
<dbReference type="SUPFAM" id="SSF142754">
    <property type="entry name" value="NadA-like"/>
    <property type="match status" value="1"/>
</dbReference>
<dbReference type="EC" id="2.5.1.72" evidence="4 14"/>
<dbReference type="AlphaFoldDB" id="A0A3T0DA73"/>
<evidence type="ECO:0000256" key="3">
    <source>
        <dbReference type="ARBA" id="ARBA00005065"/>
    </source>
</evidence>
<keyword evidence="16" id="KW-1185">Reference proteome</keyword>
<feature type="binding site" evidence="14">
    <location>
        <position position="172"/>
    </location>
    <ligand>
        <name>[4Fe-4S] cluster</name>
        <dbReference type="ChEBI" id="CHEBI:49883"/>
    </ligand>
</feature>
<dbReference type="GO" id="GO:0005829">
    <property type="term" value="C:cytosol"/>
    <property type="evidence" value="ECO:0007669"/>
    <property type="project" value="TreeGrafter"/>
</dbReference>
<evidence type="ECO:0000256" key="11">
    <source>
        <dbReference type="ARBA" id="ARBA00023014"/>
    </source>
</evidence>
<dbReference type="FunFam" id="3.40.50.10800:FF:000003">
    <property type="entry name" value="Quinolinate synthase A"/>
    <property type="match status" value="1"/>
</dbReference>
<dbReference type="GO" id="GO:0008987">
    <property type="term" value="F:quinolinate synthetase A activity"/>
    <property type="evidence" value="ECO:0007669"/>
    <property type="project" value="UniProtKB-UniRule"/>
</dbReference>
<proteinExistence type="inferred from homology"/>
<comment type="subcellular location">
    <subcellularLocation>
        <location evidence="2 14">Cytoplasm</location>
    </subcellularLocation>
</comment>
<feature type="binding site" evidence="14">
    <location>
        <begin position="112"/>
        <end position="114"/>
    </location>
    <ligand>
        <name>iminosuccinate</name>
        <dbReference type="ChEBI" id="CHEBI:77875"/>
    </ligand>
</feature>
<evidence type="ECO:0000256" key="4">
    <source>
        <dbReference type="ARBA" id="ARBA00012669"/>
    </source>
</evidence>
<evidence type="ECO:0000256" key="10">
    <source>
        <dbReference type="ARBA" id="ARBA00023004"/>
    </source>
</evidence>
<evidence type="ECO:0000256" key="5">
    <source>
        <dbReference type="ARBA" id="ARBA00022485"/>
    </source>
</evidence>
<evidence type="ECO:0000256" key="1">
    <source>
        <dbReference type="ARBA" id="ARBA00003791"/>
    </source>
</evidence>
<dbReference type="GO" id="GO:0034628">
    <property type="term" value="P:'de novo' NAD+ biosynthetic process from L-aspartate"/>
    <property type="evidence" value="ECO:0007669"/>
    <property type="project" value="TreeGrafter"/>
</dbReference>
<keyword evidence="7 14" id="KW-0662">Pyridine nucleotide biosynthesis</keyword>
<dbReference type="RefSeq" id="WP_127352942.1">
    <property type="nucleotide sequence ID" value="NZ_CP034791.1"/>
</dbReference>
<evidence type="ECO:0000256" key="12">
    <source>
        <dbReference type="ARBA" id="ARBA00050125"/>
    </source>
</evidence>
<feature type="binding site" evidence="14">
    <location>
        <position position="260"/>
    </location>
    <ligand>
        <name>[4Fe-4S] cluster</name>
        <dbReference type="ChEBI" id="CHEBI:49883"/>
    </ligand>
</feature>
<sequence>MDIEKIKREIEELKRQKNAIIVAHNYQIDEIQEIADFVGDSFYLSKVCAERTENVIVFCGVHFMAESAKILSPQKKVLFPEIDAGCPLADMITEEDIDSLKGKYPDYSIVCYINSPAAVKAKSDVICTSSNAVKIVKNFPNDKIIFLPDKNLGSFVKKQVPEKDIILWEGFCITHYKIKKEDVLKAKEAHPEALLLVHPECRPEVVELADFVGSTKQIIDFATSSKAKEFIIGTEMGILYSLKKRNPDKKFYILHPGMICPNMKKNTLESVRNALLYDRYEINIEENVVEGARKALLKMLELS</sequence>
<keyword evidence="11 14" id="KW-0411">Iron-sulfur</keyword>
<dbReference type="HAMAP" id="MF_00568">
    <property type="entry name" value="NadA_type2"/>
    <property type="match status" value="1"/>
</dbReference>
<dbReference type="Proteomes" id="UP000282930">
    <property type="component" value="Chromosome"/>
</dbReference>
<comment type="cofactor">
    <cofactor evidence="14">
        <name>[4Fe-4S] cluster</name>
        <dbReference type="ChEBI" id="CHEBI:49883"/>
    </cofactor>
    <text evidence="14">Binds 1 [4Fe-4S] cluster per subunit.</text>
</comment>
<feature type="binding site" evidence="14">
    <location>
        <position position="86"/>
    </location>
    <ligand>
        <name>[4Fe-4S] cluster</name>
        <dbReference type="ChEBI" id="CHEBI:49883"/>
    </ligand>
</feature>
<dbReference type="InterPro" id="IPR023066">
    <property type="entry name" value="Quinolinate_synth_type2"/>
</dbReference>
<feature type="binding site" evidence="14">
    <location>
        <position position="215"/>
    </location>
    <ligand>
        <name>iminosuccinate</name>
        <dbReference type="ChEBI" id="CHEBI:77875"/>
    </ligand>
</feature>
<comment type="similarity">
    <text evidence="14">Belongs to the quinolinate synthase family. Type 2 subfamily.</text>
</comment>
<dbReference type="GO" id="GO:0046872">
    <property type="term" value="F:metal ion binding"/>
    <property type="evidence" value="ECO:0007669"/>
    <property type="project" value="UniProtKB-KW"/>
</dbReference>
<comment type="function">
    <text evidence="1 14">Catalyzes the condensation of iminoaspartate with dihydroxyacetone phosphate to form quinolinate.</text>
</comment>
<keyword evidence="6 14" id="KW-0963">Cytoplasm</keyword>
<dbReference type="EMBL" id="CP034791">
    <property type="protein sequence ID" value="AZT91652.1"/>
    <property type="molecule type" value="Genomic_DNA"/>
</dbReference>
<keyword evidence="9 14" id="KW-0479">Metal-binding</keyword>
<dbReference type="PANTHER" id="PTHR30573:SF0">
    <property type="entry name" value="QUINOLINATE SYNTHASE, CHLOROPLASTIC"/>
    <property type="match status" value="1"/>
</dbReference>
<evidence type="ECO:0000313" key="16">
    <source>
        <dbReference type="Proteomes" id="UP000282930"/>
    </source>
</evidence>
<dbReference type="KEGG" id="ccha:ELD05_07440"/>
<feature type="binding site" evidence="14">
    <location>
        <begin position="198"/>
        <end position="200"/>
    </location>
    <ligand>
        <name>iminosuccinate</name>
        <dbReference type="ChEBI" id="CHEBI:77875"/>
    </ligand>
</feature>
<evidence type="ECO:0000256" key="14">
    <source>
        <dbReference type="HAMAP-Rule" id="MF_00568"/>
    </source>
</evidence>
<evidence type="ECO:0000256" key="2">
    <source>
        <dbReference type="ARBA" id="ARBA00004496"/>
    </source>
</evidence>
<feature type="binding site" evidence="14">
    <location>
        <position position="129"/>
    </location>
    <ligand>
        <name>iminosuccinate</name>
        <dbReference type="ChEBI" id="CHEBI:77875"/>
    </ligand>
</feature>
<dbReference type="InterPro" id="IPR036094">
    <property type="entry name" value="NadA_sf"/>
</dbReference>
<dbReference type="PANTHER" id="PTHR30573">
    <property type="entry name" value="QUINOLINATE SYNTHETASE A"/>
    <property type="match status" value="1"/>
</dbReference>
<evidence type="ECO:0000256" key="7">
    <source>
        <dbReference type="ARBA" id="ARBA00022642"/>
    </source>
</evidence>
<organism evidence="15 16">
    <name type="scientific">Caldicellulosiruptor changbaiensis</name>
    <dbReference type="NCBI Taxonomy" id="1222016"/>
    <lineage>
        <taxon>Bacteria</taxon>
        <taxon>Bacillati</taxon>
        <taxon>Bacillota</taxon>
        <taxon>Bacillota incertae sedis</taxon>
        <taxon>Caldicellulosiruptorales</taxon>
        <taxon>Caldicellulosiruptoraceae</taxon>
        <taxon>Caldicellulosiruptor</taxon>
    </lineage>
</organism>
<dbReference type="Pfam" id="PF02445">
    <property type="entry name" value="NadA"/>
    <property type="match status" value="1"/>
</dbReference>
<dbReference type="NCBIfam" id="TIGR00550">
    <property type="entry name" value="nadA"/>
    <property type="match status" value="1"/>
</dbReference>